<dbReference type="SMART" id="SM00347">
    <property type="entry name" value="HTH_MARR"/>
    <property type="match status" value="1"/>
</dbReference>
<keyword evidence="3" id="KW-1185">Reference proteome</keyword>
<dbReference type="EMBL" id="RDBF01000011">
    <property type="protein sequence ID" value="RLV55099.1"/>
    <property type="molecule type" value="Genomic_DNA"/>
</dbReference>
<dbReference type="PANTHER" id="PTHR33164">
    <property type="entry name" value="TRANSCRIPTIONAL REGULATOR, MARR FAMILY"/>
    <property type="match status" value="1"/>
</dbReference>
<feature type="domain" description="HTH marR-type" evidence="1">
    <location>
        <begin position="12"/>
        <end position="153"/>
    </location>
</feature>
<sequence>MTAMPDPLEEAEPEVASAIVAVEDAMGELATRFRVMIRDAASQVDPALQPFGLRILRLLERHGEMSAGQISEFLEVDPSSTSRQIRQLVELGLAAVAACETDRRSRILSLTDHGRERLAAIGPSGRARMQRALSGWELSELRRFADDLKRLTDSVS</sequence>
<protein>
    <submittedName>
        <fullName evidence="2">MarR family transcriptional regulator</fullName>
    </submittedName>
</protein>
<evidence type="ECO:0000313" key="3">
    <source>
        <dbReference type="Proteomes" id="UP000282515"/>
    </source>
</evidence>
<dbReference type="InterPro" id="IPR001845">
    <property type="entry name" value="HTH_ArsR_DNA-bd_dom"/>
</dbReference>
<dbReference type="Proteomes" id="UP000282515">
    <property type="component" value="Unassembled WGS sequence"/>
</dbReference>
<dbReference type="InterPro" id="IPR011991">
    <property type="entry name" value="ArsR-like_HTH"/>
</dbReference>
<evidence type="ECO:0000259" key="1">
    <source>
        <dbReference type="PROSITE" id="PS50995"/>
    </source>
</evidence>
<organism evidence="2 3">
    <name type="scientific">Aeromicrobium phragmitis</name>
    <dbReference type="NCBI Taxonomy" id="2478914"/>
    <lineage>
        <taxon>Bacteria</taxon>
        <taxon>Bacillati</taxon>
        <taxon>Actinomycetota</taxon>
        <taxon>Actinomycetes</taxon>
        <taxon>Propionibacteriales</taxon>
        <taxon>Nocardioidaceae</taxon>
        <taxon>Aeromicrobium</taxon>
    </lineage>
</organism>
<dbReference type="AlphaFoldDB" id="A0A3L8PJZ2"/>
<dbReference type="SMART" id="SM00418">
    <property type="entry name" value="HTH_ARSR"/>
    <property type="match status" value="1"/>
</dbReference>
<dbReference type="Gene3D" id="1.10.10.10">
    <property type="entry name" value="Winged helix-like DNA-binding domain superfamily/Winged helix DNA-binding domain"/>
    <property type="match status" value="1"/>
</dbReference>
<dbReference type="OrthoDB" id="4807076at2"/>
<gene>
    <name evidence="2" type="ORF">D9V41_13515</name>
</gene>
<dbReference type="InterPro" id="IPR036388">
    <property type="entry name" value="WH-like_DNA-bd_sf"/>
</dbReference>
<dbReference type="SUPFAM" id="SSF46785">
    <property type="entry name" value="Winged helix' DNA-binding domain"/>
    <property type="match status" value="1"/>
</dbReference>
<accession>A0A3L8PJZ2</accession>
<dbReference type="InterPro" id="IPR039422">
    <property type="entry name" value="MarR/SlyA-like"/>
</dbReference>
<evidence type="ECO:0000313" key="2">
    <source>
        <dbReference type="EMBL" id="RLV55099.1"/>
    </source>
</evidence>
<dbReference type="GO" id="GO:0003700">
    <property type="term" value="F:DNA-binding transcription factor activity"/>
    <property type="evidence" value="ECO:0007669"/>
    <property type="project" value="InterPro"/>
</dbReference>
<dbReference type="PANTHER" id="PTHR33164:SF57">
    <property type="entry name" value="MARR-FAMILY TRANSCRIPTIONAL REGULATOR"/>
    <property type="match status" value="1"/>
</dbReference>
<comment type="caution">
    <text evidence="2">The sequence shown here is derived from an EMBL/GenBank/DDBJ whole genome shotgun (WGS) entry which is preliminary data.</text>
</comment>
<dbReference type="PROSITE" id="PS50995">
    <property type="entry name" value="HTH_MARR_2"/>
    <property type="match status" value="1"/>
</dbReference>
<dbReference type="CDD" id="cd00090">
    <property type="entry name" value="HTH_ARSR"/>
    <property type="match status" value="1"/>
</dbReference>
<reference evidence="2 3" key="1">
    <citation type="submission" date="2018-10" db="EMBL/GenBank/DDBJ databases">
        <title>Aeromicrobium sp. 9W16Y-2 whole genome shotgun sequence.</title>
        <authorList>
            <person name="Li F."/>
        </authorList>
    </citation>
    <scope>NUCLEOTIDE SEQUENCE [LARGE SCALE GENOMIC DNA]</scope>
    <source>
        <strain evidence="2 3">9W16Y-2</strain>
    </source>
</reference>
<dbReference type="InterPro" id="IPR000835">
    <property type="entry name" value="HTH_MarR-typ"/>
</dbReference>
<dbReference type="InterPro" id="IPR036390">
    <property type="entry name" value="WH_DNA-bd_sf"/>
</dbReference>
<dbReference type="Pfam" id="PF12802">
    <property type="entry name" value="MarR_2"/>
    <property type="match status" value="1"/>
</dbReference>
<name>A0A3L8PJZ2_9ACTN</name>
<proteinExistence type="predicted"/>
<dbReference type="GO" id="GO:0006950">
    <property type="term" value="P:response to stress"/>
    <property type="evidence" value="ECO:0007669"/>
    <property type="project" value="TreeGrafter"/>
</dbReference>
<dbReference type="RefSeq" id="WP_121795101.1">
    <property type="nucleotide sequence ID" value="NZ_RDBF01000011.1"/>
</dbReference>